<evidence type="ECO:0000259" key="2">
    <source>
        <dbReference type="Pfam" id="PF05699"/>
    </source>
</evidence>
<evidence type="ECO:0000313" key="4">
    <source>
        <dbReference type="Proteomes" id="UP001151760"/>
    </source>
</evidence>
<comment type="caution">
    <text evidence="3">The sequence shown here is derived from an EMBL/GenBank/DDBJ whole genome shotgun (WGS) entry which is preliminary data.</text>
</comment>
<evidence type="ECO:0000313" key="3">
    <source>
        <dbReference type="EMBL" id="GJS82226.1"/>
    </source>
</evidence>
<dbReference type="InterPro" id="IPR012337">
    <property type="entry name" value="RNaseH-like_sf"/>
</dbReference>
<evidence type="ECO:0000256" key="1">
    <source>
        <dbReference type="SAM" id="MobiDB-lite"/>
    </source>
</evidence>
<reference evidence="3" key="1">
    <citation type="journal article" date="2022" name="Int. J. Mol. Sci.">
        <title>Draft Genome of Tanacetum Coccineum: Genomic Comparison of Closely Related Tanacetum-Family Plants.</title>
        <authorList>
            <person name="Yamashiro T."/>
            <person name="Shiraishi A."/>
            <person name="Nakayama K."/>
            <person name="Satake H."/>
        </authorList>
    </citation>
    <scope>NUCLEOTIDE SEQUENCE</scope>
</reference>
<feature type="region of interest" description="Disordered" evidence="1">
    <location>
        <begin position="240"/>
        <end position="314"/>
    </location>
</feature>
<keyword evidence="4" id="KW-1185">Reference proteome</keyword>
<feature type="compositionally biased region" description="Basic and acidic residues" evidence="1">
    <location>
        <begin position="261"/>
        <end position="280"/>
    </location>
</feature>
<dbReference type="Proteomes" id="UP001151760">
    <property type="component" value="Unassembled WGS sequence"/>
</dbReference>
<feature type="domain" description="HAT C-terminal dimerisation" evidence="2">
    <location>
        <begin position="1"/>
        <end position="47"/>
    </location>
</feature>
<sequence>MAWDVLSIQATSVASESAFSRSGRVPSIRRTRLTPASLEVCMCLKDHLDATEQIQHTSILENCLDFEAEILEEEVLEHEAIALSDEEVALDEAASEAICPDVRACGNESDGAGMRCGDLNHLIGECLKHPWNKEQKAFVRGSWDDRENEDEDKTIVETCLMAQSSNEVWLRIGLKPDEWIKDSGCSKHIRGNKSLFSTYKAYDGGKDNAKIARKLSKPDKHEHGNGIECANAGRMLSKSLTSQEAPIGQNPLERISKKRTKNEAKTTKPDTEWKSVEKTKSRQSLSVKKSTKVNPDKSKVQQKGRPELGAPPPPHTFDELGVGDYVHEFGDSHALQGSLDMPTLSLESLYEIFCRFPLSLLNVVNFYRTFDNHFLCKKELLGNVFLISSKRSTDSEVGLEPYPSGLVKCGVENCAL</sequence>
<dbReference type="InterPro" id="IPR008906">
    <property type="entry name" value="HATC_C_dom"/>
</dbReference>
<organism evidence="3 4">
    <name type="scientific">Tanacetum coccineum</name>
    <dbReference type="NCBI Taxonomy" id="301880"/>
    <lineage>
        <taxon>Eukaryota</taxon>
        <taxon>Viridiplantae</taxon>
        <taxon>Streptophyta</taxon>
        <taxon>Embryophyta</taxon>
        <taxon>Tracheophyta</taxon>
        <taxon>Spermatophyta</taxon>
        <taxon>Magnoliopsida</taxon>
        <taxon>eudicotyledons</taxon>
        <taxon>Gunneridae</taxon>
        <taxon>Pentapetalae</taxon>
        <taxon>asterids</taxon>
        <taxon>campanulids</taxon>
        <taxon>Asterales</taxon>
        <taxon>Asteraceae</taxon>
        <taxon>Asteroideae</taxon>
        <taxon>Anthemideae</taxon>
        <taxon>Anthemidinae</taxon>
        <taxon>Tanacetum</taxon>
    </lineage>
</organism>
<name>A0ABQ4YXP9_9ASTR</name>
<accession>A0ABQ4YXP9</accession>
<protein>
    <submittedName>
        <fullName evidence="3">Zinc finger BED domain-containing protein RICESLEEPER 2</fullName>
    </submittedName>
</protein>
<reference evidence="3" key="2">
    <citation type="submission" date="2022-01" db="EMBL/GenBank/DDBJ databases">
        <authorList>
            <person name="Yamashiro T."/>
            <person name="Shiraishi A."/>
            <person name="Satake H."/>
            <person name="Nakayama K."/>
        </authorList>
    </citation>
    <scope>NUCLEOTIDE SEQUENCE</scope>
</reference>
<dbReference type="EMBL" id="BQNB010010808">
    <property type="protein sequence ID" value="GJS82226.1"/>
    <property type="molecule type" value="Genomic_DNA"/>
</dbReference>
<dbReference type="Pfam" id="PF05699">
    <property type="entry name" value="Dimer_Tnp_hAT"/>
    <property type="match status" value="1"/>
</dbReference>
<proteinExistence type="predicted"/>
<gene>
    <name evidence="3" type="ORF">Tco_0748767</name>
</gene>
<dbReference type="SUPFAM" id="SSF53098">
    <property type="entry name" value="Ribonuclease H-like"/>
    <property type="match status" value="1"/>
</dbReference>